<accession>A0A9P1N3F3</accession>
<comment type="caution">
    <text evidence="2">The sequence shown here is derived from an EMBL/GenBank/DDBJ whole genome shotgun (WGS) entry which is preliminary data.</text>
</comment>
<dbReference type="Proteomes" id="UP001152747">
    <property type="component" value="Unassembled WGS sequence"/>
</dbReference>
<evidence type="ECO:0000313" key="3">
    <source>
        <dbReference type="Proteomes" id="UP001152747"/>
    </source>
</evidence>
<evidence type="ECO:0000313" key="2">
    <source>
        <dbReference type="EMBL" id="CAI5446470.1"/>
    </source>
</evidence>
<evidence type="ECO:0000256" key="1">
    <source>
        <dbReference type="SAM" id="Coils"/>
    </source>
</evidence>
<name>A0A9P1N3F3_9PELO</name>
<dbReference type="AlphaFoldDB" id="A0A9P1N3F3"/>
<organism evidence="2 3">
    <name type="scientific">Caenorhabditis angaria</name>
    <dbReference type="NCBI Taxonomy" id="860376"/>
    <lineage>
        <taxon>Eukaryota</taxon>
        <taxon>Metazoa</taxon>
        <taxon>Ecdysozoa</taxon>
        <taxon>Nematoda</taxon>
        <taxon>Chromadorea</taxon>
        <taxon>Rhabditida</taxon>
        <taxon>Rhabditina</taxon>
        <taxon>Rhabditomorpha</taxon>
        <taxon>Rhabditoidea</taxon>
        <taxon>Rhabditidae</taxon>
        <taxon>Peloderinae</taxon>
        <taxon>Caenorhabditis</taxon>
    </lineage>
</organism>
<proteinExistence type="predicted"/>
<sequence>MDDSYENITSYKCAKPYCYQKPAYFMTGCKHFLCQQCCNGYGFHGDEKHRGCEICSKSSNCVTVAKVVESINNKRISLKRTLEQQINQLEGKTNELQRKTDELEAKKIKLDLFEKSIEDHLECSECDLTESEQRLQLCENCHGLEFDNLDGAKNCAICSSCSIKKHIRNGHNTVDFFPIFRSLHYENHSIKIKENMEHFENSRTAFGNDSNDFVDVNEKVKEQMDILTEMVRRSKSTKNQQLLKDKLNEFIEKSNTMAKTANFNLQKHVKEMGDQLEIMKKWNEDHQDYADLSMTD</sequence>
<reference evidence="2" key="1">
    <citation type="submission" date="2022-11" db="EMBL/GenBank/DDBJ databases">
        <authorList>
            <person name="Kikuchi T."/>
        </authorList>
    </citation>
    <scope>NUCLEOTIDE SEQUENCE</scope>
    <source>
        <strain evidence="2">PS1010</strain>
    </source>
</reference>
<protein>
    <submittedName>
        <fullName evidence="2">Uncharacterized protein</fullName>
    </submittedName>
</protein>
<keyword evidence="3" id="KW-1185">Reference proteome</keyword>
<dbReference type="EMBL" id="CANHGI010000003">
    <property type="protein sequence ID" value="CAI5446470.1"/>
    <property type="molecule type" value="Genomic_DNA"/>
</dbReference>
<keyword evidence="1" id="KW-0175">Coiled coil</keyword>
<feature type="coiled-coil region" evidence="1">
    <location>
        <begin position="68"/>
        <end position="116"/>
    </location>
</feature>
<gene>
    <name evidence="2" type="ORF">CAMP_LOCUS9107</name>
</gene>